<protein>
    <recommendedName>
        <fullName evidence="5">H15 domain-containing protein</fullName>
    </recommendedName>
</protein>
<dbReference type="GO" id="GO:0030261">
    <property type="term" value="P:chromosome condensation"/>
    <property type="evidence" value="ECO:0007669"/>
    <property type="project" value="TreeGrafter"/>
</dbReference>
<evidence type="ECO:0000313" key="7">
    <source>
        <dbReference type="Proteomes" id="UP000317650"/>
    </source>
</evidence>
<name>A0A4S8ILA6_MUSBA</name>
<keyword evidence="2" id="KW-0238">DNA-binding</keyword>
<accession>A0A4S8ILA6</accession>
<dbReference type="GO" id="GO:0031492">
    <property type="term" value="F:nucleosomal DNA binding"/>
    <property type="evidence" value="ECO:0007669"/>
    <property type="project" value="TreeGrafter"/>
</dbReference>
<dbReference type="InterPro" id="IPR005818">
    <property type="entry name" value="Histone_H1/H5_H15"/>
</dbReference>
<dbReference type="EMBL" id="PYDT01000010">
    <property type="protein sequence ID" value="THU48302.1"/>
    <property type="molecule type" value="Genomic_DNA"/>
</dbReference>
<dbReference type="GO" id="GO:0006334">
    <property type="term" value="P:nucleosome assembly"/>
    <property type="evidence" value="ECO:0007669"/>
    <property type="project" value="InterPro"/>
</dbReference>
<evidence type="ECO:0000256" key="4">
    <source>
        <dbReference type="SAM" id="MobiDB-lite"/>
    </source>
</evidence>
<dbReference type="PANTHER" id="PTHR11467:SF162">
    <property type="entry name" value="HMG-Y-RELATED PROTEIN A"/>
    <property type="match status" value="1"/>
</dbReference>
<evidence type="ECO:0000256" key="1">
    <source>
        <dbReference type="ARBA" id="ARBA00004123"/>
    </source>
</evidence>
<dbReference type="SUPFAM" id="SSF46785">
    <property type="entry name" value="Winged helix' DNA-binding domain"/>
    <property type="match status" value="1"/>
</dbReference>
<dbReference type="GO" id="GO:0005730">
    <property type="term" value="C:nucleolus"/>
    <property type="evidence" value="ECO:0007669"/>
    <property type="project" value="TreeGrafter"/>
</dbReference>
<dbReference type="PANTHER" id="PTHR11467">
    <property type="entry name" value="HISTONE H1"/>
    <property type="match status" value="1"/>
</dbReference>
<dbReference type="SMART" id="SM00384">
    <property type="entry name" value="AT_hook"/>
    <property type="match status" value="4"/>
</dbReference>
<dbReference type="InterPro" id="IPR036388">
    <property type="entry name" value="WH-like_DNA-bd_sf"/>
</dbReference>
<keyword evidence="7" id="KW-1185">Reference proteome</keyword>
<dbReference type="PRINTS" id="PR00929">
    <property type="entry name" value="ATHOOK"/>
</dbReference>
<feature type="region of interest" description="Disordered" evidence="4">
    <location>
        <begin position="76"/>
        <end position="175"/>
    </location>
</feature>
<dbReference type="InterPro" id="IPR017956">
    <property type="entry name" value="AT_hook_DNA-bd_motif"/>
</dbReference>
<organism evidence="6 7">
    <name type="scientific">Musa balbisiana</name>
    <name type="common">Banana</name>
    <dbReference type="NCBI Taxonomy" id="52838"/>
    <lineage>
        <taxon>Eukaryota</taxon>
        <taxon>Viridiplantae</taxon>
        <taxon>Streptophyta</taxon>
        <taxon>Embryophyta</taxon>
        <taxon>Tracheophyta</taxon>
        <taxon>Spermatophyta</taxon>
        <taxon>Magnoliopsida</taxon>
        <taxon>Liliopsida</taxon>
        <taxon>Zingiberales</taxon>
        <taxon>Musaceae</taxon>
        <taxon>Musa</taxon>
    </lineage>
</organism>
<comment type="subcellular location">
    <subcellularLocation>
        <location evidence="1">Nucleus</location>
    </subcellularLocation>
</comment>
<feature type="compositionally biased region" description="Basic residues" evidence="4">
    <location>
        <begin position="89"/>
        <end position="101"/>
    </location>
</feature>
<dbReference type="Gene3D" id="1.10.10.10">
    <property type="entry name" value="Winged helix-like DNA-binding domain superfamily/Winged helix DNA-binding domain"/>
    <property type="match status" value="1"/>
</dbReference>
<dbReference type="PROSITE" id="PS51504">
    <property type="entry name" value="H15"/>
    <property type="match status" value="1"/>
</dbReference>
<proteinExistence type="predicted"/>
<dbReference type="GO" id="GO:0003690">
    <property type="term" value="F:double-stranded DNA binding"/>
    <property type="evidence" value="ECO:0007669"/>
    <property type="project" value="TreeGrafter"/>
</dbReference>
<dbReference type="GO" id="GO:0045910">
    <property type="term" value="P:negative regulation of DNA recombination"/>
    <property type="evidence" value="ECO:0007669"/>
    <property type="project" value="TreeGrafter"/>
</dbReference>
<evidence type="ECO:0000313" key="6">
    <source>
        <dbReference type="EMBL" id="THU48302.1"/>
    </source>
</evidence>
<keyword evidence="3" id="KW-0539">Nucleus</keyword>
<dbReference type="Proteomes" id="UP000317650">
    <property type="component" value="Chromosome 9"/>
</dbReference>
<feature type="domain" description="H15" evidence="5">
    <location>
        <begin position="12"/>
        <end position="83"/>
    </location>
</feature>
<dbReference type="Pfam" id="PF00538">
    <property type="entry name" value="Linker_histone"/>
    <property type="match status" value="1"/>
</dbReference>
<dbReference type="GO" id="GO:0000786">
    <property type="term" value="C:nucleosome"/>
    <property type="evidence" value="ECO:0007669"/>
    <property type="project" value="InterPro"/>
</dbReference>
<evidence type="ECO:0000256" key="2">
    <source>
        <dbReference type="ARBA" id="ARBA00023125"/>
    </source>
</evidence>
<gene>
    <name evidence="6" type="ORF">C4D60_Mb09t24810</name>
</gene>
<comment type="caution">
    <text evidence="6">The sequence shown here is derived from an EMBL/GenBank/DDBJ whole genome shotgun (WGS) entry which is preliminary data.</text>
</comment>
<dbReference type="InterPro" id="IPR036390">
    <property type="entry name" value="WH_DNA-bd_sf"/>
</dbReference>
<evidence type="ECO:0000256" key="3">
    <source>
        <dbReference type="ARBA" id="ARBA00023242"/>
    </source>
</evidence>
<evidence type="ECO:0000259" key="5">
    <source>
        <dbReference type="PROSITE" id="PS51504"/>
    </source>
</evidence>
<reference evidence="6 7" key="1">
    <citation type="journal article" date="2019" name="Nat. Plants">
        <title>Genome sequencing of Musa balbisiana reveals subgenome evolution and function divergence in polyploid bananas.</title>
        <authorList>
            <person name="Yao X."/>
        </authorList>
    </citation>
    <scope>NUCLEOTIDE SEQUENCE [LARGE SCALE GENOMIC DNA]</scope>
    <source>
        <strain evidence="7">cv. DH-PKW</strain>
        <tissue evidence="6">Leaves</tissue>
    </source>
</reference>
<dbReference type="AlphaFoldDB" id="A0A4S8ILA6"/>
<dbReference type="SMART" id="SM00526">
    <property type="entry name" value="H15"/>
    <property type="match status" value="1"/>
</dbReference>
<sequence>MATEEEDPRTHSLPPYPQMILAAVAASGDKDGTSMSAISEYVESSYEGQLPPSHASQLAAHLARMTEAGELLLVGSGYFRPGPEAPPPVKRRRGRPPKPKPKLPDPAGPADSAPRRRGRPPKPVDPLAPAKIPRPRGRPPKRAADGPDPGQPGLTKRPRGRPPKVRQQFTEVGFV</sequence>